<accession>A0A0F9LBX5</accession>
<evidence type="ECO:0000313" key="1">
    <source>
        <dbReference type="EMBL" id="KKM92384.1"/>
    </source>
</evidence>
<name>A0A0F9LBX5_9ZZZZ</name>
<sequence length="149" mass="16990">RWQARDAMKELWDEVNDRPRVKAAAIKKNMETAAEKKMETVNLIERRGRSCMVDGDRMILKALCEEELGRLTKNSKKPKVEALRKKIEEEIGIDVLGDEIKDVEYLIKALEATPVCIGTKLGTIMQEEDYPVGELGGWKRPLFGKSDKD</sequence>
<comment type="caution">
    <text evidence="1">The sequence shown here is derived from an EMBL/GenBank/DDBJ whole genome shotgun (WGS) entry which is preliminary data.</text>
</comment>
<gene>
    <name evidence="1" type="ORF">LCGC14_1218890</name>
</gene>
<organism evidence="1">
    <name type="scientific">marine sediment metagenome</name>
    <dbReference type="NCBI Taxonomy" id="412755"/>
    <lineage>
        <taxon>unclassified sequences</taxon>
        <taxon>metagenomes</taxon>
        <taxon>ecological metagenomes</taxon>
    </lineage>
</organism>
<protein>
    <submittedName>
        <fullName evidence="1">Uncharacterized protein</fullName>
    </submittedName>
</protein>
<dbReference type="EMBL" id="LAZR01006399">
    <property type="protein sequence ID" value="KKM92384.1"/>
    <property type="molecule type" value="Genomic_DNA"/>
</dbReference>
<reference evidence="1" key="1">
    <citation type="journal article" date="2015" name="Nature">
        <title>Complex archaea that bridge the gap between prokaryotes and eukaryotes.</title>
        <authorList>
            <person name="Spang A."/>
            <person name="Saw J.H."/>
            <person name="Jorgensen S.L."/>
            <person name="Zaremba-Niedzwiedzka K."/>
            <person name="Martijn J."/>
            <person name="Lind A.E."/>
            <person name="van Eijk R."/>
            <person name="Schleper C."/>
            <person name="Guy L."/>
            <person name="Ettema T.J."/>
        </authorList>
    </citation>
    <scope>NUCLEOTIDE SEQUENCE</scope>
</reference>
<dbReference type="AlphaFoldDB" id="A0A0F9LBX5"/>
<feature type="non-terminal residue" evidence="1">
    <location>
        <position position="1"/>
    </location>
</feature>
<proteinExistence type="predicted"/>